<name>A0ACC2VR05_9TREE</name>
<proteinExistence type="predicted"/>
<accession>A0ACC2VR05</accession>
<sequence length="272" mass="29360">MSSPTVTTTTTLLRSLRTNTTTTLPATRRTIHQSSSHRSQIGKLPLAIPPNVQIHLPAVLSIPSNISHTSIDARRTVRLVGPLGQAQLALSPAVVLHPSTTSTSTNTSPKTPQTLTLSVLDPSIKSQKAIWGLTRALLQNAVHGVSEGYRVALRLVGVGYRAGVEEIPQSLLDIASRIPTTSRTATDAAAVARPTHRLNLKLGYAHPIYIDIPAAITVTTPQPTRIVLSGTDKQALGLFAAKIRRWRKPEPYRGKGIFVGDETIKIKEIKKK</sequence>
<comment type="caution">
    <text evidence="1">The sequence shown here is derived from an EMBL/GenBank/DDBJ whole genome shotgun (WGS) entry which is preliminary data.</text>
</comment>
<gene>
    <name evidence="1" type="ORF">QFC21_003284</name>
</gene>
<evidence type="ECO:0000313" key="2">
    <source>
        <dbReference type="Proteomes" id="UP001227268"/>
    </source>
</evidence>
<evidence type="ECO:0000313" key="1">
    <source>
        <dbReference type="EMBL" id="KAJ9101066.1"/>
    </source>
</evidence>
<protein>
    <submittedName>
        <fullName evidence="1">Uncharacterized protein</fullName>
    </submittedName>
</protein>
<organism evidence="1 2">
    <name type="scientific">Naganishia friedmannii</name>
    <dbReference type="NCBI Taxonomy" id="89922"/>
    <lineage>
        <taxon>Eukaryota</taxon>
        <taxon>Fungi</taxon>
        <taxon>Dikarya</taxon>
        <taxon>Basidiomycota</taxon>
        <taxon>Agaricomycotina</taxon>
        <taxon>Tremellomycetes</taxon>
        <taxon>Filobasidiales</taxon>
        <taxon>Filobasidiaceae</taxon>
        <taxon>Naganishia</taxon>
    </lineage>
</organism>
<keyword evidence="2" id="KW-1185">Reference proteome</keyword>
<reference evidence="1" key="1">
    <citation type="submission" date="2023-04" db="EMBL/GenBank/DDBJ databases">
        <title>Draft Genome sequencing of Naganishia species isolated from polar environments using Oxford Nanopore Technology.</title>
        <authorList>
            <person name="Leo P."/>
            <person name="Venkateswaran K."/>
        </authorList>
    </citation>
    <scope>NUCLEOTIDE SEQUENCE</scope>
    <source>
        <strain evidence="1">MNA-CCFEE 5423</strain>
    </source>
</reference>
<dbReference type="Proteomes" id="UP001227268">
    <property type="component" value="Unassembled WGS sequence"/>
</dbReference>
<dbReference type="EMBL" id="JASBWT010000010">
    <property type="protein sequence ID" value="KAJ9101066.1"/>
    <property type="molecule type" value="Genomic_DNA"/>
</dbReference>